<dbReference type="AlphaFoldDB" id="A0AA40FQB6"/>
<feature type="region of interest" description="Disordered" evidence="1">
    <location>
        <begin position="84"/>
        <end position="108"/>
    </location>
</feature>
<dbReference type="EMBL" id="JAHYIQ010000021">
    <property type="protein sequence ID" value="KAK1123142.1"/>
    <property type="molecule type" value="Genomic_DNA"/>
</dbReference>
<reference evidence="2" key="1">
    <citation type="submission" date="2021-10" db="EMBL/GenBank/DDBJ databases">
        <title>Melipona bicolor Genome sequencing and assembly.</title>
        <authorList>
            <person name="Araujo N.S."/>
            <person name="Arias M.C."/>
        </authorList>
    </citation>
    <scope>NUCLEOTIDE SEQUENCE</scope>
    <source>
        <strain evidence="2">USP_2M_L1-L4_2017</strain>
        <tissue evidence="2">Whole body</tissue>
    </source>
</reference>
<evidence type="ECO:0000313" key="3">
    <source>
        <dbReference type="Proteomes" id="UP001177670"/>
    </source>
</evidence>
<keyword evidence="3" id="KW-1185">Reference proteome</keyword>
<evidence type="ECO:0000313" key="2">
    <source>
        <dbReference type="EMBL" id="KAK1123142.1"/>
    </source>
</evidence>
<dbReference type="Proteomes" id="UP001177670">
    <property type="component" value="Unassembled WGS sequence"/>
</dbReference>
<accession>A0AA40FQB6</accession>
<feature type="region of interest" description="Disordered" evidence="1">
    <location>
        <begin position="150"/>
        <end position="187"/>
    </location>
</feature>
<comment type="caution">
    <text evidence="2">The sequence shown here is derived from an EMBL/GenBank/DDBJ whole genome shotgun (WGS) entry which is preliminary data.</text>
</comment>
<proteinExistence type="predicted"/>
<name>A0AA40FQB6_9HYME</name>
<evidence type="ECO:0000256" key="1">
    <source>
        <dbReference type="SAM" id="MobiDB-lite"/>
    </source>
</evidence>
<gene>
    <name evidence="2" type="ORF">K0M31_008775</name>
</gene>
<protein>
    <submittedName>
        <fullName evidence="2">Uncharacterized protein</fullName>
    </submittedName>
</protein>
<sequence length="226" mass="22970">MSNLNGAGRLAKMANTYDVERLDGILRRAMCKDVSVAEETSTTSSQVCSNMRPNMNEIVLLSLVSLAAGVPVIVHQDQNQFQPQLHGGFQPVERSDQESLGTSSGGSYGGDFGGNYGGGDYGGGGTGGEYGGSYGGGSYGGGGDFGGGHSGGLEGSSGGHLEAGGDHLSSDYSSLGGGYEGGDESGVSLDGGHSVVHSVPVSEHVEVTKPIPVKVIKHIGTIFFFF</sequence>
<feature type="compositionally biased region" description="Gly residues" evidence="1">
    <location>
        <begin position="150"/>
        <end position="162"/>
    </location>
</feature>
<organism evidence="2 3">
    <name type="scientific">Melipona bicolor</name>
    <dbReference type="NCBI Taxonomy" id="60889"/>
    <lineage>
        <taxon>Eukaryota</taxon>
        <taxon>Metazoa</taxon>
        <taxon>Ecdysozoa</taxon>
        <taxon>Arthropoda</taxon>
        <taxon>Hexapoda</taxon>
        <taxon>Insecta</taxon>
        <taxon>Pterygota</taxon>
        <taxon>Neoptera</taxon>
        <taxon>Endopterygota</taxon>
        <taxon>Hymenoptera</taxon>
        <taxon>Apocrita</taxon>
        <taxon>Aculeata</taxon>
        <taxon>Apoidea</taxon>
        <taxon>Anthophila</taxon>
        <taxon>Apidae</taxon>
        <taxon>Melipona</taxon>
    </lineage>
</organism>